<comment type="caution">
    <text evidence="3">The sequence shown here is derived from an EMBL/GenBank/DDBJ whole genome shotgun (WGS) entry which is preliminary data.</text>
</comment>
<dbReference type="InParanoid" id="A0A1Y1UF72"/>
<feature type="region of interest" description="Disordered" evidence="1">
    <location>
        <begin position="622"/>
        <end position="709"/>
    </location>
</feature>
<dbReference type="SUPFAM" id="SSF48464">
    <property type="entry name" value="ENTH/VHS domain"/>
    <property type="match status" value="1"/>
</dbReference>
<evidence type="ECO:0000259" key="2">
    <source>
        <dbReference type="PROSITE" id="PS51391"/>
    </source>
</evidence>
<dbReference type="Pfam" id="PF21936">
    <property type="entry name" value="Pcf11_C"/>
    <property type="match status" value="1"/>
</dbReference>
<protein>
    <recommendedName>
        <fullName evidence="2">CID domain-containing protein</fullName>
    </recommendedName>
</protein>
<dbReference type="OrthoDB" id="2129491at2759"/>
<feature type="compositionally biased region" description="Pro residues" evidence="1">
    <location>
        <begin position="291"/>
        <end position="311"/>
    </location>
</feature>
<keyword evidence="4" id="KW-1185">Reference proteome</keyword>
<dbReference type="RefSeq" id="XP_021870708.1">
    <property type="nucleotide sequence ID" value="XM_022015915.1"/>
</dbReference>
<feature type="region of interest" description="Disordered" evidence="1">
    <location>
        <begin position="260"/>
        <end position="352"/>
    </location>
</feature>
<dbReference type="GeneID" id="33557724"/>
<evidence type="ECO:0000313" key="3">
    <source>
        <dbReference type="EMBL" id="ORX36639.1"/>
    </source>
</evidence>
<dbReference type="EMBL" id="NBSH01000007">
    <property type="protein sequence ID" value="ORX36639.1"/>
    <property type="molecule type" value="Genomic_DNA"/>
</dbReference>
<dbReference type="GO" id="GO:0005737">
    <property type="term" value="C:cytoplasm"/>
    <property type="evidence" value="ECO:0007669"/>
    <property type="project" value="TreeGrafter"/>
</dbReference>
<feature type="compositionally biased region" description="Pro residues" evidence="1">
    <location>
        <begin position="11"/>
        <end position="33"/>
    </location>
</feature>
<feature type="compositionally biased region" description="Polar residues" evidence="1">
    <location>
        <begin position="677"/>
        <end position="697"/>
    </location>
</feature>
<dbReference type="GO" id="GO:0006369">
    <property type="term" value="P:termination of RNA polymerase II transcription"/>
    <property type="evidence" value="ECO:0007669"/>
    <property type="project" value="InterPro"/>
</dbReference>
<dbReference type="InterPro" id="IPR054127">
    <property type="entry name" value="Pcf11_C"/>
</dbReference>
<dbReference type="PANTHER" id="PTHR15921">
    <property type="entry name" value="PRE-MRNA CLEAVAGE COMPLEX II"/>
    <property type="match status" value="1"/>
</dbReference>
<dbReference type="PROSITE" id="PS51391">
    <property type="entry name" value="CID"/>
    <property type="match status" value="1"/>
</dbReference>
<dbReference type="InterPro" id="IPR008942">
    <property type="entry name" value="ENTH_VHS"/>
</dbReference>
<feature type="region of interest" description="Disordered" evidence="1">
    <location>
        <begin position="376"/>
        <end position="395"/>
    </location>
</feature>
<reference evidence="3 4" key="1">
    <citation type="submission" date="2017-03" db="EMBL/GenBank/DDBJ databases">
        <title>Widespread Adenine N6-methylation of Active Genes in Fungi.</title>
        <authorList>
            <consortium name="DOE Joint Genome Institute"/>
            <person name="Mondo S.J."/>
            <person name="Dannebaum R.O."/>
            <person name="Kuo R.C."/>
            <person name="Louie K.B."/>
            <person name="Bewick A.J."/>
            <person name="Labutti K."/>
            <person name="Haridas S."/>
            <person name="Kuo A."/>
            <person name="Salamov A."/>
            <person name="Ahrendt S.R."/>
            <person name="Lau R."/>
            <person name="Bowen B.P."/>
            <person name="Lipzen A."/>
            <person name="Sullivan W."/>
            <person name="Andreopoulos W.B."/>
            <person name="Clum A."/>
            <person name="Lindquist E."/>
            <person name="Daum C."/>
            <person name="Northen T.R."/>
            <person name="Ramamoorthy G."/>
            <person name="Schmitz R.J."/>
            <person name="Gryganskyi A."/>
            <person name="Culley D."/>
            <person name="Magnuson J."/>
            <person name="James T.Y."/>
            <person name="O'Malley M.A."/>
            <person name="Stajich J.E."/>
            <person name="Spatafora J.W."/>
            <person name="Visel A."/>
            <person name="Grigoriev I.V."/>
        </authorList>
    </citation>
    <scope>NUCLEOTIDE SEQUENCE [LARGE SCALE GENOMIC DNA]</scope>
    <source>
        <strain evidence="3 4">NRRL Y-17943</strain>
    </source>
</reference>
<evidence type="ECO:0000313" key="4">
    <source>
        <dbReference type="Proteomes" id="UP000193218"/>
    </source>
</evidence>
<dbReference type="InterPro" id="IPR047415">
    <property type="entry name" value="Pcf11_CID"/>
</dbReference>
<dbReference type="Gene3D" id="1.25.40.90">
    <property type="match status" value="1"/>
</dbReference>
<dbReference type="GO" id="GO:0003729">
    <property type="term" value="F:mRNA binding"/>
    <property type="evidence" value="ECO:0007669"/>
    <property type="project" value="InterPro"/>
</dbReference>
<feature type="compositionally biased region" description="Low complexity" evidence="1">
    <location>
        <begin position="1"/>
        <end position="10"/>
    </location>
</feature>
<dbReference type="GO" id="GO:0031124">
    <property type="term" value="P:mRNA 3'-end processing"/>
    <property type="evidence" value="ECO:0007669"/>
    <property type="project" value="InterPro"/>
</dbReference>
<evidence type="ECO:0000256" key="1">
    <source>
        <dbReference type="SAM" id="MobiDB-lite"/>
    </source>
</evidence>
<name>A0A1Y1UF72_9TREE</name>
<dbReference type="STRING" id="4999.A0A1Y1UF72"/>
<accession>A0A1Y1UF72</accession>
<dbReference type="AlphaFoldDB" id="A0A1Y1UF72"/>
<feature type="domain" description="CID" evidence="2">
    <location>
        <begin position="45"/>
        <end position="186"/>
    </location>
</feature>
<dbReference type="Proteomes" id="UP000193218">
    <property type="component" value="Unassembled WGS sequence"/>
</dbReference>
<dbReference type="SMART" id="SM00582">
    <property type="entry name" value="RPR"/>
    <property type="match status" value="1"/>
</dbReference>
<dbReference type="GO" id="GO:0005849">
    <property type="term" value="C:mRNA cleavage factor complex"/>
    <property type="evidence" value="ECO:0007669"/>
    <property type="project" value="TreeGrafter"/>
</dbReference>
<feature type="region of interest" description="Disordered" evidence="1">
    <location>
        <begin position="1"/>
        <end position="34"/>
    </location>
</feature>
<feature type="region of interest" description="Disordered" evidence="1">
    <location>
        <begin position="581"/>
        <end position="608"/>
    </location>
</feature>
<feature type="compositionally biased region" description="Low complexity" evidence="1">
    <location>
        <begin position="698"/>
        <end position="709"/>
    </location>
</feature>
<dbReference type="GO" id="GO:0000993">
    <property type="term" value="F:RNA polymerase II complex binding"/>
    <property type="evidence" value="ECO:0007669"/>
    <property type="project" value="InterPro"/>
</dbReference>
<dbReference type="Pfam" id="PF04818">
    <property type="entry name" value="CID"/>
    <property type="match status" value="1"/>
</dbReference>
<dbReference type="InterPro" id="IPR045154">
    <property type="entry name" value="PCF11-like"/>
</dbReference>
<proteinExistence type="predicted"/>
<dbReference type="FunFam" id="1.25.40.90:FF:000016">
    <property type="entry name" value="mRNA cleavage factor complex component Pcf11"/>
    <property type="match status" value="1"/>
</dbReference>
<dbReference type="InterPro" id="IPR006569">
    <property type="entry name" value="CID_dom"/>
</dbReference>
<gene>
    <name evidence="3" type="ORF">BD324DRAFT_626645</name>
</gene>
<dbReference type="PANTHER" id="PTHR15921:SF3">
    <property type="entry name" value="PRE-MRNA CLEAVAGE COMPLEX 2 PROTEIN PCF11"/>
    <property type="match status" value="1"/>
</dbReference>
<sequence length="709" mass="78116">MSYPGYQPPYQGQPPPSAPPQQPFYGRHPPPNPQVLTPSYSGTQTVEQFRMEYAGRLSTLTFNSRPIIQDLSILAMQERDRRDWAKMNVVVQEIEAAVQRAPPHAKLPVLYLVDSISKNVGAPFTTQLLPHVMPRMFVAAYREVDGVTRSKMEEMVALWRTSGPDGSDLYGREVREAVERDLFGSGGVSSRGPYPTRERVLQTLHATLEMKHREITARPWDPEPSRQTETLKKILMMITTSSVHPQQLGQIMETLQAMVPPGQSAPVSEPPPPSRYAPPVTAWLPPTSTHYPPPPAGPPSNPSMPPFPPQLPRDQYGVPLAPTMGTPQLPVPTPDHHQRSLTPQPGPASSAAAPAFIPENVAALIRNLNTAGIAGLGSAPRTPESEPMNLGKPKSSLNSYEEMILNLDVRLESLDLNKMISLPVSHLPQRCTQCGMRFSDADGAMQAHLDWHFRRNRKQRESEGRGAHRRWLPRGEEWIQQSVITVEAGPSTSNEKSSKLTAERIAQLKKKRVKVPSNSDIAARPCPICKELFKAEWSEEDEEWVWRNAIDINEKRTSGDPQIYHATCRAEQMAARVANRLLKDGDGRRTNSKSPRLTPGVESKVEGSRFGHDIKVEHQLAEDSQQINGKRKAEEESTDSKRVKVEPGSEAAVEEVPAKDVGSIGIDDGQQAEKLGPNQTVDPPQLSAQVVESTAGDSASSAAVATQSA</sequence>
<organism evidence="3 4">
    <name type="scientific">Kockovaella imperatae</name>
    <dbReference type="NCBI Taxonomy" id="4999"/>
    <lineage>
        <taxon>Eukaryota</taxon>
        <taxon>Fungi</taxon>
        <taxon>Dikarya</taxon>
        <taxon>Basidiomycota</taxon>
        <taxon>Agaricomycotina</taxon>
        <taxon>Tremellomycetes</taxon>
        <taxon>Tremellales</taxon>
        <taxon>Cuniculitremaceae</taxon>
        <taxon>Kockovaella</taxon>
    </lineage>
</organism>
<dbReference type="CDD" id="cd16982">
    <property type="entry name" value="CID_Pcf11"/>
    <property type="match status" value="1"/>
</dbReference>
<feature type="compositionally biased region" description="Basic and acidic residues" evidence="1">
    <location>
        <begin position="631"/>
        <end position="647"/>
    </location>
</feature>
<dbReference type="FunCoup" id="A0A1Y1UF72">
    <property type="interactions" value="263"/>
</dbReference>